<protein>
    <submittedName>
        <fullName evidence="2">Tail tape measure</fullName>
    </submittedName>
</protein>
<dbReference type="SUPFAM" id="SSF57997">
    <property type="entry name" value="Tropomyosin"/>
    <property type="match status" value="1"/>
</dbReference>
<keyword evidence="1" id="KW-0175">Coiled coil</keyword>
<feature type="coiled-coil region" evidence="1">
    <location>
        <begin position="48"/>
        <end position="124"/>
    </location>
</feature>
<accession>A0A8S5PZ96</accession>
<dbReference type="Gene3D" id="1.10.287.950">
    <property type="entry name" value="Methyl-accepting chemotaxis protein"/>
    <property type="match status" value="1"/>
</dbReference>
<dbReference type="EMBL" id="BK015550">
    <property type="protein sequence ID" value="DAE12383.1"/>
    <property type="molecule type" value="Genomic_DNA"/>
</dbReference>
<proteinExistence type="predicted"/>
<organism evidence="2">
    <name type="scientific">Siphoviridae sp. ctR5S1</name>
    <dbReference type="NCBI Taxonomy" id="2825498"/>
    <lineage>
        <taxon>Viruses</taxon>
        <taxon>Duplodnaviria</taxon>
        <taxon>Heunggongvirae</taxon>
        <taxon>Uroviricota</taxon>
        <taxon>Caudoviricetes</taxon>
    </lineage>
</organism>
<evidence type="ECO:0000256" key="1">
    <source>
        <dbReference type="SAM" id="Coils"/>
    </source>
</evidence>
<reference evidence="2" key="1">
    <citation type="journal article" date="2021" name="Proc. Natl. Acad. Sci. U.S.A.">
        <title>A Catalog of Tens of Thousands of Viruses from Human Metagenomes Reveals Hidden Associations with Chronic Diseases.</title>
        <authorList>
            <person name="Tisza M.J."/>
            <person name="Buck C.B."/>
        </authorList>
    </citation>
    <scope>NUCLEOTIDE SEQUENCE</scope>
    <source>
        <strain evidence="2">CtR5S1</strain>
    </source>
</reference>
<sequence>MPNISTRFTLSGEKEYKQALSEIGNGMRVLDSEMRKVQSAYAQNADSVESLAAQNDVLERKILSQTEKIEYLKAALQQSAEKYGESDKRTMQWQTSLNNAEAELNNLNNKLDENKEKIEESGKETGNLGDVVSGLTEKFGIKLPEGMQKSMNSMGSLNTASVKIAGGFVALAVAIAKAEKALISMTKESAAFADNIITLSMQTGQTTDQLQEFSYATELIDVSVDTLQGSLTKLTNNMQDTINGTGNAKASFEALGISVTDADGNMRSANDVFYETIDALGDVKNETERDAMAMDIFGRSAQDLNPLIIQGSETLKAYAQEAHNVGYVLDDEALSALGAVDDAYQRLQKSQEGAKNQLSAEFAPYLTEFYEKITKLIRDGGQALKDSGIVDSFGMLLETVGDIIAPTDQLSSDTVPKLTEALRPLAEIMAGIADTIDFIDGFATVAVGGVWTALFDTDRWIGGWEKMGKAAGFGYSYGNGNNTQTLKEKWEQTDINRATSANGYGQYYANGKWYSNYESYLRDEWEKSGTGTTFEYWKMQKGYNASGTDYWRGGRTLIGEYGPEEVVLPQGTRILTAQETRQASGGDTFYITIPANTVKEFNDIVNIARNKRRTDRMGVQE</sequence>
<evidence type="ECO:0000313" key="2">
    <source>
        <dbReference type="EMBL" id="DAE12383.1"/>
    </source>
</evidence>
<name>A0A8S5PZ96_9CAUD</name>